<protein>
    <submittedName>
        <fullName evidence="2">FGF</fullName>
    </submittedName>
</protein>
<dbReference type="GO" id="GO:0008083">
    <property type="term" value="F:growth factor activity"/>
    <property type="evidence" value="ECO:0007669"/>
    <property type="project" value="InterPro"/>
</dbReference>
<reference evidence="2" key="1">
    <citation type="submission" date="2017-04" db="EMBL/GenBank/DDBJ databases">
        <title>Complete genome sequence of Urbanus proteus nucleopolyhedrovirus (UrprNPV).</title>
        <authorList>
            <person name="Santos E.R."/>
            <person name="Melo F.L."/>
            <person name="Sosa-Gomez D.R."/>
            <person name="Ribeiro B.M."/>
            <person name="Ardisson-Araujo D.M.P."/>
        </authorList>
    </citation>
    <scope>NUCLEOTIDE SEQUENCE [LARGE SCALE GENOMIC DNA]</scope>
    <source>
        <strain evidence="2">Southern Brazil</strain>
    </source>
</reference>
<proteinExistence type="inferred from homology"/>
<comment type="similarity">
    <text evidence="1">Belongs to the heparin-binding growth factors family.</text>
</comment>
<keyword evidence="3" id="KW-1185">Reference proteome</keyword>
<dbReference type="Gene3D" id="2.80.10.50">
    <property type="match status" value="1"/>
</dbReference>
<dbReference type="InterPro" id="IPR008996">
    <property type="entry name" value="IL1/FGF"/>
</dbReference>
<dbReference type="OrthoDB" id="23683at10239"/>
<dbReference type="InterPro" id="IPR002209">
    <property type="entry name" value="Fibroblast_GF_fam"/>
</dbReference>
<evidence type="ECO:0000313" key="2">
    <source>
        <dbReference type="EMBL" id="AKR17320.1"/>
    </source>
</evidence>
<dbReference type="Proteomes" id="UP000201861">
    <property type="component" value="Segment"/>
</dbReference>
<dbReference type="SMART" id="SM00442">
    <property type="entry name" value="FGF"/>
    <property type="match status" value="1"/>
</dbReference>
<gene>
    <name evidence="2" type="primary">fgf</name>
</gene>
<dbReference type="CDD" id="cd23311">
    <property type="entry name" value="beta-trefoil_FGF_Bnl-like"/>
    <property type="match status" value="1"/>
</dbReference>
<dbReference type="SUPFAM" id="SSF50353">
    <property type="entry name" value="Cytokine"/>
    <property type="match status" value="1"/>
</dbReference>
<dbReference type="RefSeq" id="YP_009250081.1">
    <property type="nucleotide sequence ID" value="NC_029997.2"/>
</dbReference>
<name>A0A162GU46_9ABAC</name>
<accession>A0A162GU46</accession>
<dbReference type="GeneID" id="27429842"/>
<evidence type="ECO:0000256" key="1">
    <source>
        <dbReference type="ARBA" id="ARBA00007936"/>
    </source>
</evidence>
<dbReference type="Pfam" id="PF00167">
    <property type="entry name" value="FGF"/>
    <property type="match status" value="1"/>
</dbReference>
<evidence type="ECO:0000313" key="3">
    <source>
        <dbReference type="Proteomes" id="UP000201861"/>
    </source>
</evidence>
<organism evidence="2 3">
    <name type="scientific">Urbanus proteus nucleopolyhedrovirus</name>
    <dbReference type="NCBI Taxonomy" id="1675866"/>
    <lineage>
        <taxon>Viruses</taxon>
        <taxon>Viruses incertae sedis</taxon>
        <taxon>Naldaviricetes</taxon>
        <taxon>Lefavirales</taxon>
        <taxon>Baculoviridae</taxon>
        <taxon>Alphabaculovirus</taxon>
        <taxon>Alphabaculovirus urprotei</taxon>
    </lineage>
</organism>
<dbReference type="KEGG" id="vg:27429842"/>
<dbReference type="EMBL" id="KR011717">
    <property type="protein sequence ID" value="AKR17320.1"/>
    <property type="molecule type" value="Genomic_DNA"/>
</dbReference>
<sequence>MIGCIALVILFVRSVVNAPITINYQTAYNRYMQLFVNHNYIRVNENKIVSISNDSRINLNDTLWERRIVQFDESKYMTKIVFRNVLFCEYLCINDCGQLFLDELLTDKCILNEYYDNTNKNFNVYRNFNNDTRLYVAVTKKGVIKRKIIAVNETVQETATHRMIGIIYKFQENNLLKHACVQDVSKMRIERTNETFNCNEHNTELKSGGHDGAFQDTRQVLNGVDKQNLYTVDNGESIYIRLMPSETPHKIHQSHKKINNTNFLFNVKFIIDQCNL</sequence>